<feature type="chain" id="PRO_5036951099" evidence="1">
    <location>
        <begin position="17"/>
        <end position="81"/>
    </location>
</feature>
<gene>
    <name evidence="2" type="ORF">DERF_009201</name>
</gene>
<reference evidence="2" key="2">
    <citation type="journal article" date="2022" name="Res Sq">
        <title>Comparative Genomics Reveals Insights into the Divergent Evolution of Astigmatic Mites and Household Pest Adaptations.</title>
        <authorList>
            <person name="Xiong Q."/>
            <person name="Wan A.T.-Y."/>
            <person name="Liu X.-Y."/>
            <person name="Fung C.S.-H."/>
            <person name="Xiao X."/>
            <person name="Malainual N."/>
            <person name="Hou J."/>
            <person name="Wang L."/>
            <person name="Wang M."/>
            <person name="Yang K."/>
            <person name="Cui Y."/>
            <person name="Leung E."/>
            <person name="Nong W."/>
            <person name="Shin S.-K."/>
            <person name="Au S."/>
            <person name="Jeong K.Y."/>
            <person name="Chew F.T."/>
            <person name="Hui J."/>
            <person name="Leung T.F."/>
            <person name="Tungtrongchitr A."/>
            <person name="Zhong N."/>
            <person name="Liu Z."/>
            <person name="Tsui S."/>
        </authorList>
    </citation>
    <scope>NUCLEOTIDE SEQUENCE</scope>
    <source>
        <strain evidence="2">Derf</strain>
        <tissue evidence="2">Whole organism</tissue>
    </source>
</reference>
<comment type="caution">
    <text evidence="2">The sequence shown here is derived from an EMBL/GenBank/DDBJ whole genome shotgun (WGS) entry which is preliminary data.</text>
</comment>
<evidence type="ECO:0000313" key="3">
    <source>
        <dbReference type="Proteomes" id="UP000790347"/>
    </source>
</evidence>
<evidence type="ECO:0000313" key="2">
    <source>
        <dbReference type="EMBL" id="KAH9510691.1"/>
    </source>
</evidence>
<keyword evidence="1" id="KW-0732">Signal</keyword>
<proteinExistence type="predicted"/>
<dbReference type="AlphaFoldDB" id="A0A922HYN3"/>
<evidence type="ECO:0000256" key="1">
    <source>
        <dbReference type="SAM" id="SignalP"/>
    </source>
</evidence>
<organism evidence="2 3">
    <name type="scientific">Dermatophagoides farinae</name>
    <name type="common">American house dust mite</name>
    <dbReference type="NCBI Taxonomy" id="6954"/>
    <lineage>
        <taxon>Eukaryota</taxon>
        <taxon>Metazoa</taxon>
        <taxon>Ecdysozoa</taxon>
        <taxon>Arthropoda</taxon>
        <taxon>Chelicerata</taxon>
        <taxon>Arachnida</taxon>
        <taxon>Acari</taxon>
        <taxon>Acariformes</taxon>
        <taxon>Sarcoptiformes</taxon>
        <taxon>Astigmata</taxon>
        <taxon>Psoroptidia</taxon>
        <taxon>Analgoidea</taxon>
        <taxon>Pyroglyphidae</taxon>
        <taxon>Dermatophagoidinae</taxon>
        <taxon>Dermatophagoides</taxon>
    </lineage>
</organism>
<dbReference type="Proteomes" id="UP000790347">
    <property type="component" value="Unassembled WGS sequence"/>
</dbReference>
<dbReference type="EMBL" id="ASGP02000004">
    <property type="protein sequence ID" value="KAH9510691.1"/>
    <property type="molecule type" value="Genomic_DNA"/>
</dbReference>
<accession>A0A922HYN3</accession>
<feature type="signal peptide" evidence="1">
    <location>
        <begin position="1"/>
        <end position="16"/>
    </location>
</feature>
<keyword evidence="3" id="KW-1185">Reference proteome</keyword>
<name>A0A922HYN3_DERFA</name>
<sequence length="81" mass="9481">MIRSSPVLLFFHLTNRFVILLTTPIVDQQKKTEYLFKADEAVSGYCFDRKAYNDADDANDDDDRLDVLAFSQIQEMYFSLF</sequence>
<reference evidence="2" key="1">
    <citation type="submission" date="2013-05" db="EMBL/GenBank/DDBJ databases">
        <authorList>
            <person name="Yim A.K.Y."/>
            <person name="Chan T.F."/>
            <person name="Ji K.M."/>
            <person name="Liu X.Y."/>
            <person name="Zhou J.W."/>
            <person name="Li R.Q."/>
            <person name="Yang K.Y."/>
            <person name="Li J."/>
            <person name="Li M."/>
            <person name="Law P.T.W."/>
            <person name="Wu Y.L."/>
            <person name="Cai Z.L."/>
            <person name="Qin H."/>
            <person name="Bao Y."/>
            <person name="Leung R.K.K."/>
            <person name="Ng P.K.S."/>
            <person name="Zou J."/>
            <person name="Zhong X.J."/>
            <person name="Ran P.X."/>
            <person name="Zhong N.S."/>
            <person name="Liu Z.G."/>
            <person name="Tsui S.K.W."/>
        </authorList>
    </citation>
    <scope>NUCLEOTIDE SEQUENCE</scope>
    <source>
        <strain evidence="2">Derf</strain>
        <tissue evidence="2">Whole organism</tissue>
    </source>
</reference>
<protein>
    <submittedName>
        <fullName evidence="2">Uncharacterized protein</fullName>
    </submittedName>
</protein>